<dbReference type="InParanoid" id="A0A507B6M0"/>
<evidence type="ECO:0000256" key="6">
    <source>
        <dbReference type="SAM" id="MobiDB-lite"/>
    </source>
</evidence>
<dbReference type="PROSITE" id="PS50048">
    <property type="entry name" value="ZN2_CY6_FUNGAL_2"/>
    <property type="match status" value="2"/>
</dbReference>
<feature type="domain" description="Zn(2)-C6 fungal-type" evidence="7">
    <location>
        <begin position="27"/>
        <end position="57"/>
    </location>
</feature>
<evidence type="ECO:0000313" key="9">
    <source>
        <dbReference type="Proteomes" id="UP000319257"/>
    </source>
</evidence>
<comment type="caution">
    <text evidence="8">The sequence shown here is derived from an EMBL/GenBank/DDBJ whole genome shotgun (WGS) entry which is preliminary data.</text>
</comment>
<protein>
    <recommendedName>
        <fullName evidence="7">Zn(2)-C6 fungal-type domain-containing protein</fullName>
    </recommendedName>
</protein>
<proteinExistence type="predicted"/>
<dbReference type="RefSeq" id="XP_030996467.1">
    <property type="nucleotide sequence ID" value="XM_031139641.1"/>
</dbReference>
<feature type="domain" description="Zn(2)-C6 fungal-type" evidence="7">
    <location>
        <begin position="94"/>
        <end position="124"/>
    </location>
</feature>
<evidence type="ECO:0000256" key="2">
    <source>
        <dbReference type="ARBA" id="ARBA00022723"/>
    </source>
</evidence>
<reference evidence="8 9" key="1">
    <citation type="submission" date="2019-06" db="EMBL/GenBank/DDBJ databases">
        <title>Draft genome sequence of the filamentous fungus Phialemoniopsis curvata isolated from diesel fuel.</title>
        <authorList>
            <person name="Varaljay V.A."/>
            <person name="Lyon W.J."/>
            <person name="Crouch A.L."/>
            <person name="Drake C.E."/>
            <person name="Hollomon J.M."/>
            <person name="Nadeau L.J."/>
            <person name="Nunn H.S."/>
            <person name="Stevenson B.S."/>
            <person name="Bojanowski C.L."/>
            <person name="Crookes-Goodson W.J."/>
        </authorList>
    </citation>
    <scope>NUCLEOTIDE SEQUENCE [LARGE SCALE GENOMIC DNA]</scope>
    <source>
        <strain evidence="8 9">D216</strain>
    </source>
</reference>
<dbReference type="STRING" id="1093900.A0A507B6M0"/>
<dbReference type="EMBL" id="SKBQ01000026">
    <property type="protein sequence ID" value="TPX14756.1"/>
    <property type="molecule type" value="Genomic_DNA"/>
</dbReference>
<dbReference type="CDD" id="cd00067">
    <property type="entry name" value="GAL4"/>
    <property type="match status" value="2"/>
</dbReference>
<keyword evidence="4" id="KW-0804">Transcription</keyword>
<evidence type="ECO:0000256" key="3">
    <source>
        <dbReference type="ARBA" id="ARBA00023015"/>
    </source>
</evidence>
<dbReference type="Proteomes" id="UP000319257">
    <property type="component" value="Unassembled WGS sequence"/>
</dbReference>
<feature type="compositionally biased region" description="Low complexity" evidence="6">
    <location>
        <begin position="662"/>
        <end position="678"/>
    </location>
</feature>
<dbReference type="PANTHER" id="PTHR47338">
    <property type="entry name" value="ZN(II)2CYS6 TRANSCRIPTION FACTOR (EUROFUNG)-RELATED"/>
    <property type="match status" value="1"/>
</dbReference>
<sequence length="773" mass="85993">MAQTTTPEGIGQFTHIFRAEGFGAKQTCRQCRSRKVRCDGNRDGCGHCSRLGFDCSFKARETGAGLHTPESRGSADHPETAESSRPPKRRVTRACVRCRQQKIRCTGTLPSCINCVRRNQQCQYAAPKRPLRDPLDPTSPTGDYPLTMAPAPWNPPPETACLCRETVRLVLQDIGEKSPPNPETTTLMSQLRADLSDKIEAYFQSLYPLPSYTFLHPGTIKVRLHEGTLDKALILSLYGTSVLHTRTGLNAAPSCACRGYSWIKEAEEILWQQLERPTISRMQALLLVILYRMETGHFQRAFMLTGIAAREGLAMRLNVERPDLPDIPRETRRRMAWALKLIERYFSIGVAEFQAYPLGVLRTNRPGHEEDFGCIGAEGSPTGEEGDGGSFNLLVETDQARGTVWGVAKQLPQCEDPLKVMAEQEETTVNNLARIQSRFVCGPDLTPAKLVTMLHSRWLPRHILVYLSWHQTYCDLYRLYVVGLPEAAPKAVLDAVDPALLARAESLCHEHAAAIIQILTSLNQLSTTSQPLEFDTAICAYHATRIVLFISRFGRQPNRYGPDFALSRADLCLAALRRFFPASVLVRPIINELERMVRIFSARTGVAPQPQDAAQGRPAPKIQEDDVRHKLAIHSLLRQADFSDDEEESSPATTADTPRTALSQQQQRLSQQSPPQHQHQQEHAAAMPVGGGDGPVADSITVMGSGTAGPEDTLLHAGELTATNYEFELPDAQGWSEFDNLPPEQTELLQFPLFPWNGWQGQQDQDWTFGSGM</sequence>
<dbReference type="SUPFAM" id="SSF57701">
    <property type="entry name" value="Zn2/Cys6 DNA-binding domain"/>
    <property type="match status" value="2"/>
</dbReference>
<dbReference type="OrthoDB" id="103349at2759"/>
<dbReference type="GO" id="GO:0005634">
    <property type="term" value="C:nucleus"/>
    <property type="evidence" value="ECO:0007669"/>
    <property type="project" value="UniProtKB-SubCell"/>
</dbReference>
<feature type="region of interest" description="Disordered" evidence="6">
    <location>
        <begin position="64"/>
        <end position="88"/>
    </location>
</feature>
<feature type="region of interest" description="Disordered" evidence="6">
    <location>
        <begin position="638"/>
        <end position="698"/>
    </location>
</feature>
<name>A0A507B6M0_9PEZI</name>
<accession>A0A507B6M0</accession>
<gene>
    <name evidence="8" type="ORF">E0L32_005151</name>
</gene>
<keyword evidence="5" id="KW-0539">Nucleus</keyword>
<dbReference type="PROSITE" id="PS00463">
    <property type="entry name" value="ZN2_CY6_FUNGAL_1"/>
    <property type="match status" value="1"/>
</dbReference>
<keyword evidence="9" id="KW-1185">Reference proteome</keyword>
<dbReference type="PANTHER" id="PTHR47338:SF7">
    <property type="entry name" value="ZN(II)2CYS6 TRANSCRIPTION FACTOR (EUROFUNG)"/>
    <property type="match status" value="1"/>
</dbReference>
<keyword evidence="3" id="KW-0805">Transcription regulation</keyword>
<evidence type="ECO:0000259" key="7">
    <source>
        <dbReference type="PROSITE" id="PS50048"/>
    </source>
</evidence>
<feature type="region of interest" description="Disordered" evidence="6">
    <location>
        <begin position="605"/>
        <end position="625"/>
    </location>
</feature>
<comment type="subcellular location">
    <subcellularLocation>
        <location evidence="1">Nucleus</location>
    </subcellularLocation>
</comment>
<evidence type="ECO:0000256" key="1">
    <source>
        <dbReference type="ARBA" id="ARBA00004123"/>
    </source>
</evidence>
<dbReference type="Gene3D" id="4.10.240.10">
    <property type="entry name" value="Zn(2)-C6 fungal-type DNA-binding domain"/>
    <property type="match status" value="2"/>
</dbReference>
<dbReference type="CDD" id="cd12148">
    <property type="entry name" value="fungal_TF_MHR"/>
    <property type="match status" value="1"/>
</dbReference>
<dbReference type="InterPro" id="IPR001138">
    <property type="entry name" value="Zn2Cys6_DnaBD"/>
</dbReference>
<dbReference type="InterPro" id="IPR050815">
    <property type="entry name" value="TF_fung"/>
</dbReference>
<dbReference type="InterPro" id="IPR036864">
    <property type="entry name" value="Zn2-C6_fun-type_DNA-bd_sf"/>
</dbReference>
<dbReference type="SMART" id="SM00066">
    <property type="entry name" value="GAL4"/>
    <property type="match status" value="2"/>
</dbReference>
<dbReference type="AlphaFoldDB" id="A0A507B6M0"/>
<evidence type="ECO:0000256" key="5">
    <source>
        <dbReference type="ARBA" id="ARBA00023242"/>
    </source>
</evidence>
<feature type="compositionally biased region" description="Basic and acidic residues" evidence="6">
    <location>
        <begin position="69"/>
        <end position="82"/>
    </location>
</feature>
<organism evidence="8 9">
    <name type="scientific">Thyridium curvatum</name>
    <dbReference type="NCBI Taxonomy" id="1093900"/>
    <lineage>
        <taxon>Eukaryota</taxon>
        <taxon>Fungi</taxon>
        <taxon>Dikarya</taxon>
        <taxon>Ascomycota</taxon>
        <taxon>Pezizomycotina</taxon>
        <taxon>Sordariomycetes</taxon>
        <taxon>Sordariomycetidae</taxon>
        <taxon>Thyridiales</taxon>
        <taxon>Thyridiaceae</taxon>
        <taxon>Thyridium</taxon>
    </lineage>
</organism>
<evidence type="ECO:0000313" key="8">
    <source>
        <dbReference type="EMBL" id="TPX14756.1"/>
    </source>
</evidence>
<keyword evidence="2" id="KW-0479">Metal-binding</keyword>
<dbReference type="GO" id="GO:0000981">
    <property type="term" value="F:DNA-binding transcription factor activity, RNA polymerase II-specific"/>
    <property type="evidence" value="ECO:0007669"/>
    <property type="project" value="InterPro"/>
</dbReference>
<dbReference type="GeneID" id="41972598"/>
<feature type="compositionally biased region" description="Polar residues" evidence="6">
    <location>
        <begin position="650"/>
        <end position="661"/>
    </location>
</feature>
<dbReference type="GO" id="GO:0008270">
    <property type="term" value="F:zinc ion binding"/>
    <property type="evidence" value="ECO:0007669"/>
    <property type="project" value="InterPro"/>
</dbReference>
<evidence type="ECO:0000256" key="4">
    <source>
        <dbReference type="ARBA" id="ARBA00023163"/>
    </source>
</evidence>
<dbReference type="Pfam" id="PF00172">
    <property type="entry name" value="Zn_clus"/>
    <property type="match status" value="2"/>
</dbReference>